<dbReference type="EMBL" id="HBUE01124947">
    <property type="protein sequence ID" value="CAG6494241.1"/>
    <property type="molecule type" value="Transcribed_RNA"/>
</dbReference>
<protein>
    <submittedName>
        <fullName evidence="1">(northern house mosquito) hypothetical protein</fullName>
    </submittedName>
</protein>
<name>A0A8D8CI23_CULPI</name>
<proteinExistence type="predicted"/>
<reference evidence="1" key="1">
    <citation type="submission" date="2021-05" db="EMBL/GenBank/DDBJ databases">
        <authorList>
            <person name="Alioto T."/>
            <person name="Alioto T."/>
            <person name="Gomez Garrido J."/>
        </authorList>
    </citation>
    <scope>NUCLEOTIDE SEQUENCE</scope>
</reference>
<dbReference type="AlphaFoldDB" id="A0A8D8CI23"/>
<dbReference type="EMBL" id="HBUE01124949">
    <property type="protein sequence ID" value="CAG6494243.1"/>
    <property type="molecule type" value="Transcribed_RNA"/>
</dbReference>
<sequence length="147" mass="16849">MEVFPGMKVEVFLYLSAMNENLVKKNITNSKFNPLDFPSNLLQTTATILLVRFPQLNLFILSVKPLNLQNSVRKCLHCNVWFASSGGVPHAPTITNARIFPSRGEKTPLQRFTQELHTTFFRFCVGVLKVIKFEVGLRIHFLKKNKK</sequence>
<organism evidence="1">
    <name type="scientific">Culex pipiens</name>
    <name type="common">House mosquito</name>
    <dbReference type="NCBI Taxonomy" id="7175"/>
    <lineage>
        <taxon>Eukaryota</taxon>
        <taxon>Metazoa</taxon>
        <taxon>Ecdysozoa</taxon>
        <taxon>Arthropoda</taxon>
        <taxon>Hexapoda</taxon>
        <taxon>Insecta</taxon>
        <taxon>Pterygota</taxon>
        <taxon>Neoptera</taxon>
        <taxon>Endopterygota</taxon>
        <taxon>Diptera</taxon>
        <taxon>Nematocera</taxon>
        <taxon>Culicoidea</taxon>
        <taxon>Culicidae</taxon>
        <taxon>Culicinae</taxon>
        <taxon>Culicini</taxon>
        <taxon>Culex</taxon>
        <taxon>Culex</taxon>
    </lineage>
</organism>
<accession>A0A8D8CI23</accession>
<evidence type="ECO:0000313" key="1">
    <source>
        <dbReference type="EMBL" id="CAG6494243.1"/>
    </source>
</evidence>